<evidence type="ECO:0000256" key="8">
    <source>
        <dbReference type="ARBA" id="ARBA00048741"/>
    </source>
</evidence>
<keyword evidence="7 9" id="KW-0315">Glutamine amidotransferase</keyword>
<evidence type="ECO:0000313" key="12">
    <source>
        <dbReference type="EMBL" id="MBH8561050.1"/>
    </source>
</evidence>
<dbReference type="RefSeq" id="WP_198123077.1">
    <property type="nucleotide sequence ID" value="NZ_JAECZC010000002.1"/>
</dbReference>
<dbReference type="Gene3D" id="3.60.20.10">
    <property type="entry name" value="Glutamine Phosphoribosylpyrophosphate, subunit 1, domain 1"/>
    <property type="match status" value="1"/>
</dbReference>
<keyword evidence="6 9" id="KW-0061">Asparagine biosynthesis</keyword>
<accession>A0A8J7HPH4</accession>
<evidence type="ECO:0000256" key="1">
    <source>
        <dbReference type="ARBA" id="ARBA00005187"/>
    </source>
</evidence>
<dbReference type="GO" id="GO:0005829">
    <property type="term" value="C:cytosol"/>
    <property type="evidence" value="ECO:0007669"/>
    <property type="project" value="TreeGrafter"/>
</dbReference>
<dbReference type="PANTHER" id="PTHR43284">
    <property type="entry name" value="ASPARAGINE SYNTHETASE (GLUTAMINE-HYDROLYZING)"/>
    <property type="match status" value="1"/>
</dbReference>
<dbReference type="PANTHER" id="PTHR43284:SF1">
    <property type="entry name" value="ASPARAGINE SYNTHETASE"/>
    <property type="match status" value="1"/>
</dbReference>
<dbReference type="PROSITE" id="PS51278">
    <property type="entry name" value="GATASE_TYPE_2"/>
    <property type="match status" value="1"/>
</dbReference>
<keyword evidence="9" id="KW-0028">Amino-acid biosynthesis</keyword>
<dbReference type="NCBIfam" id="TIGR01536">
    <property type="entry name" value="asn_synth_AEB"/>
    <property type="match status" value="1"/>
</dbReference>
<evidence type="ECO:0000256" key="3">
    <source>
        <dbReference type="ARBA" id="ARBA00012737"/>
    </source>
</evidence>
<dbReference type="InterPro" id="IPR006426">
    <property type="entry name" value="Asn_synth_AEB"/>
</dbReference>
<dbReference type="GO" id="GO:0005524">
    <property type="term" value="F:ATP binding"/>
    <property type="evidence" value="ECO:0007669"/>
    <property type="project" value="UniProtKB-KW"/>
</dbReference>
<dbReference type="InterPro" id="IPR051786">
    <property type="entry name" value="ASN_synthetase/amidase"/>
</dbReference>
<reference evidence="12 13" key="1">
    <citation type="journal article" date="2021" name="Int. J. Syst. Evol. Microbiol.">
        <title>Amazonocrinis nigriterrae gen. nov., sp. nov., Atlanticothrix silvestris gen. nov., sp. nov. and Dendronalium phyllosphericum gen. nov., sp. nov., nostocacean cyanobacteria from Brazilian environments.</title>
        <authorList>
            <person name="Alvarenga D.O."/>
            <person name="Andreote A.P.D."/>
            <person name="Branco L.H.Z."/>
            <person name="Delbaje E."/>
            <person name="Cruz R.B."/>
            <person name="Varani A.M."/>
            <person name="Fiore M.F."/>
        </authorList>
    </citation>
    <scope>NUCLEOTIDE SEQUENCE [LARGE SCALE GENOMIC DNA]</scope>
    <source>
        <strain evidence="12 13">CENA67</strain>
    </source>
</reference>
<evidence type="ECO:0000256" key="5">
    <source>
        <dbReference type="ARBA" id="ARBA00022840"/>
    </source>
</evidence>
<dbReference type="EMBL" id="JAECZC010000002">
    <property type="protein sequence ID" value="MBH8561050.1"/>
    <property type="molecule type" value="Genomic_DNA"/>
</dbReference>
<evidence type="ECO:0000259" key="11">
    <source>
        <dbReference type="PROSITE" id="PS51278"/>
    </source>
</evidence>
<dbReference type="InterPro" id="IPR029055">
    <property type="entry name" value="Ntn_hydrolases_N"/>
</dbReference>
<dbReference type="SUPFAM" id="SSF52402">
    <property type="entry name" value="Adenine nucleotide alpha hydrolases-like"/>
    <property type="match status" value="1"/>
</dbReference>
<dbReference type="InterPro" id="IPR001962">
    <property type="entry name" value="Asn_synthase"/>
</dbReference>
<keyword evidence="12" id="KW-0436">Ligase</keyword>
<dbReference type="Proteomes" id="UP000632766">
    <property type="component" value="Unassembled WGS sequence"/>
</dbReference>
<dbReference type="GO" id="GO:0004066">
    <property type="term" value="F:asparagine synthase (glutamine-hydrolyzing) activity"/>
    <property type="evidence" value="ECO:0007669"/>
    <property type="project" value="UniProtKB-EC"/>
</dbReference>
<feature type="domain" description="Glutamine amidotransferase type-2" evidence="11">
    <location>
        <begin position="2"/>
        <end position="217"/>
    </location>
</feature>
<feature type="binding site" evidence="10">
    <location>
        <position position="102"/>
    </location>
    <ligand>
        <name>L-glutamine</name>
        <dbReference type="ChEBI" id="CHEBI:58359"/>
    </ligand>
</feature>
<evidence type="ECO:0000256" key="6">
    <source>
        <dbReference type="ARBA" id="ARBA00022888"/>
    </source>
</evidence>
<evidence type="ECO:0000256" key="4">
    <source>
        <dbReference type="ARBA" id="ARBA00022741"/>
    </source>
</evidence>
<keyword evidence="4 10" id="KW-0547">Nucleotide-binding</keyword>
<dbReference type="Gene3D" id="3.40.50.620">
    <property type="entry name" value="HUPs"/>
    <property type="match status" value="1"/>
</dbReference>
<comment type="pathway">
    <text evidence="1">Amino-acid biosynthesis; L-asparagine biosynthesis; L-asparagine from L-aspartate (L-Gln route): step 1/1.</text>
</comment>
<dbReference type="GO" id="GO:0006529">
    <property type="term" value="P:asparagine biosynthetic process"/>
    <property type="evidence" value="ECO:0007669"/>
    <property type="project" value="UniProtKB-KW"/>
</dbReference>
<dbReference type="SUPFAM" id="SSF56235">
    <property type="entry name" value="N-terminal nucleophile aminohydrolases (Ntn hydrolases)"/>
    <property type="match status" value="1"/>
</dbReference>
<dbReference type="PIRSF" id="PIRSF001589">
    <property type="entry name" value="Asn_synthetase_glu-h"/>
    <property type="match status" value="1"/>
</dbReference>
<keyword evidence="5 10" id="KW-0067">ATP-binding</keyword>
<sequence>MCGIAGIWNLNNQPIDQNDLLQFTNSLTHRGPDGYGIFLDPDETIGLGHRRLAILDLSEKGKQPMSYGDGRYWITYNGEIYNFLEIRNQLEELGHHFHTQTDTEVILAAYVEWGHECQLAFNGMWAFAIWDRLEKVLFLSRDRFGVKPFYFYQTNQQFSFASEMKAFLSLKGFQAKVDYDVMAAALASSWNIESQERCLFSRVKRLLPGHYAIVTPEKFDIQRWWDTLENLPEIPPTYYEQTEKFLSLFEDACRIRTRSDVPVTSCLSGGLDSSSIVSTIASKRNSWNESKEVEHAQRAFIATFPDSPNDERAFADLVVNQSKVIPTYCYLDPILNADTINQVLWNSEDIFFNLPIAIWLTYQTVRQHGLYVTMDGHGADELLAGYPQHITAAISANSGLFHPRQTLSLMNILQGVYGQTSQWPKSSPLTLIFHATPGLAEMYNFAHRITRLPQKVKSLISRSNDNRWLQTNSRLTPGFKDPLSMDNFSLALYQDFHVTVLPTLLRIFDRASMAHGVEVRMPFLDWRLVTYCFALPMTSKLGDGFTKRILRTSMKGIIPEEVRLRKHKIGFASPMQKLFQEQQFTSWVKEIINSDEFVSCELWNSKQIRQFCNQHLLDGTWDYHLAEKVWPYLNAAKWIDIFINGNIPTQNNADLSVIKN</sequence>
<dbReference type="Pfam" id="PF13537">
    <property type="entry name" value="GATase_7"/>
    <property type="match status" value="1"/>
</dbReference>
<dbReference type="CDD" id="cd00712">
    <property type="entry name" value="AsnB"/>
    <property type="match status" value="1"/>
</dbReference>
<dbReference type="CDD" id="cd01991">
    <property type="entry name" value="Asn_synthase_B_C"/>
    <property type="match status" value="1"/>
</dbReference>
<gene>
    <name evidence="12" type="primary">asnB</name>
    <name evidence="12" type="ORF">I8748_02450</name>
</gene>
<dbReference type="AlphaFoldDB" id="A0A8J7HPH4"/>
<evidence type="ECO:0000256" key="10">
    <source>
        <dbReference type="PIRSR" id="PIRSR001589-2"/>
    </source>
</evidence>
<evidence type="ECO:0000313" key="13">
    <source>
        <dbReference type="Proteomes" id="UP000632766"/>
    </source>
</evidence>
<comment type="catalytic activity">
    <reaction evidence="8">
        <text>L-aspartate + L-glutamine + ATP + H2O = L-asparagine + L-glutamate + AMP + diphosphate + H(+)</text>
        <dbReference type="Rhea" id="RHEA:12228"/>
        <dbReference type="ChEBI" id="CHEBI:15377"/>
        <dbReference type="ChEBI" id="CHEBI:15378"/>
        <dbReference type="ChEBI" id="CHEBI:29985"/>
        <dbReference type="ChEBI" id="CHEBI:29991"/>
        <dbReference type="ChEBI" id="CHEBI:30616"/>
        <dbReference type="ChEBI" id="CHEBI:33019"/>
        <dbReference type="ChEBI" id="CHEBI:58048"/>
        <dbReference type="ChEBI" id="CHEBI:58359"/>
        <dbReference type="ChEBI" id="CHEBI:456215"/>
        <dbReference type="EC" id="6.3.5.4"/>
    </reaction>
</comment>
<dbReference type="EC" id="6.3.5.4" evidence="3"/>
<evidence type="ECO:0000256" key="9">
    <source>
        <dbReference type="PIRSR" id="PIRSR001589-1"/>
    </source>
</evidence>
<protein>
    <recommendedName>
        <fullName evidence="3">asparagine synthase (glutamine-hydrolyzing)</fullName>
        <ecNumber evidence="3">6.3.5.4</ecNumber>
    </recommendedName>
</protein>
<name>A0A8J7HPH4_9NOST</name>
<dbReference type="InterPro" id="IPR014729">
    <property type="entry name" value="Rossmann-like_a/b/a_fold"/>
</dbReference>
<evidence type="ECO:0000256" key="2">
    <source>
        <dbReference type="ARBA" id="ARBA00005752"/>
    </source>
</evidence>
<feature type="active site" description="For GATase activity" evidence="9">
    <location>
        <position position="2"/>
    </location>
</feature>
<comment type="similarity">
    <text evidence="2">Belongs to the asparagine synthetase family.</text>
</comment>
<evidence type="ECO:0000256" key="7">
    <source>
        <dbReference type="ARBA" id="ARBA00022962"/>
    </source>
</evidence>
<organism evidence="12 13">
    <name type="scientific">Amazonocrinis nigriterrae CENA67</name>
    <dbReference type="NCBI Taxonomy" id="2794033"/>
    <lineage>
        <taxon>Bacteria</taxon>
        <taxon>Bacillati</taxon>
        <taxon>Cyanobacteriota</taxon>
        <taxon>Cyanophyceae</taxon>
        <taxon>Nostocales</taxon>
        <taxon>Nostocaceae</taxon>
        <taxon>Amazonocrinis</taxon>
        <taxon>Amazonocrinis nigriterrae</taxon>
    </lineage>
</organism>
<dbReference type="InterPro" id="IPR033738">
    <property type="entry name" value="AsnB_N"/>
</dbReference>
<keyword evidence="13" id="KW-1185">Reference proteome</keyword>
<dbReference type="InterPro" id="IPR017932">
    <property type="entry name" value="GATase_2_dom"/>
</dbReference>
<dbReference type="Pfam" id="PF00733">
    <property type="entry name" value="Asn_synthase"/>
    <property type="match status" value="1"/>
</dbReference>
<comment type="caution">
    <text evidence="12">The sequence shown here is derived from an EMBL/GenBank/DDBJ whole genome shotgun (WGS) entry which is preliminary data.</text>
</comment>
<proteinExistence type="inferred from homology"/>